<evidence type="ECO:0000256" key="8">
    <source>
        <dbReference type="PROSITE-ProRule" id="PRU00703"/>
    </source>
</evidence>
<feature type="domain" description="CBS" evidence="10">
    <location>
        <begin position="202"/>
        <end position="259"/>
    </location>
</feature>
<dbReference type="Gene3D" id="1.10.357.20">
    <property type="entry name" value="SLC41 divalent cation transporters, integral membrane domain"/>
    <property type="match status" value="1"/>
</dbReference>
<dbReference type="SUPFAM" id="SSF158791">
    <property type="entry name" value="MgtE N-terminal domain-like"/>
    <property type="match status" value="1"/>
</dbReference>
<dbReference type="Pfam" id="PF01769">
    <property type="entry name" value="MgtE"/>
    <property type="match status" value="1"/>
</dbReference>
<keyword evidence="8" id="KW-0129">CBS domain</keyword>
<evidence type="ECO:0000313" key="11">
    <source>
        <dbReference type="EMBL" id="XAU15678.1"/>
    </source>
</evidence>
<protein>
    <recommendedName>
        <fullName evidence="9">Magnesium transporter MgtE</fullName>
    </recommendedName>
</protein>
<feature type="transmembrane region" description="Helical" evidence="9">
    <location>
        <begin position="287"/>
        <end position="305"/>
    </location>
</feature>
<keyword evidence="12" id="KW-1185">Reference proteome</keyword>
<keyword evidence="3 9" id="KW-0813">Transport</keyword>
<keyword evidence="4 9" id="KW-0812">Transmembrane</keyword>
<feature type="transmembrane region" description="Helical" evidence="9">
    <location>
        <begin position="359"/>
        <end position="381"/>
    </location>
</feature>
<dbReference type="InterPro" id="IPR006669">
    <property type="entry name" value="MgtE_transporter"/>
</dbReference>
<dbReference type="SUPFAM" id="SSF54631">
    <property type="entry name" value="CBS-domain pair"/>
    <property type="match status" value="1"/>
</dbReference>
<dbReference type="NCBIfam" id="TIGR00400">
    <property type="entry name" value="mgtE"/>
    <property type="match status" value="1"/>
</dbReference>
<dbReference type="InterPro" id="IPR000644">
    <property type="entry name" value="CBS_dom"/>
</dbReference>
<evidence type="ECO:0000256" key="1">
    <source>
        <dbReference type="ARBA" id="ARBA00004141"/>
    </source>
</evidence>
<dbReference type="InterPro" id="IPR006667">
    <property type="entry name" value="SLC41_membr_dom"/>
</dbReference>
<dbReference type="InterPro" id="IPR036739">
    <property type="entry name" value="SLC41_membr_dom_sf"/>
</dbReference>
<gene>
    <name evidence="11" type="primary">mgtE</name>
    <name evidence="11" type="ORF">WCY31_03020</name>
</gene>
<dbReference type="SMART" id="SM00116">
    <property type="entry name" value="CBS"/>
    <property type="match status" value="2"/>
</dbReference>
<keyword evidence="7 9" id="KW-0472">Membrane</keyword>
<dbReference type="PROSITE" id="PS51371">
    <property type="entry name" value="CBS"/>
    <property type="match status" value="2"/>
</dbReference>
<dbReference type="Gene3D" id="3.10.580.10">
    <property type="entry name" value="CBS-domain"/>
    <property type="match status" value="1"/>
</dbReference>
<proteinExistence type="inferred from homology"/>
<dbReference type="InterPro" id="IPR038076">
    <property type="entry name" value="MgtE_N_sf"/>
</dbReference>
<dbReference type="Pfam" id="PF03448">
    <property type="entry name" value="MgtE_N"/>
    <property type="match status" value="1"/>
</dbReference>
<evidence type="ECO:0000256" key="2">
    <source>
        <dbReference type="ARBA" id="ARBA00009749"/>
    </source>
</evidence>
<dbReference type="SUPFAM" id="SSF161093">
    <property type="entry name" value="MgtE membrane domain-like"/>
    <property type="match status" value="1"/>
</dbReference>
<evidence type="ECO:0000256" key="6">
    <source>
        <dbReference type="ARBA" id="ARBA00022989"/>
    </source>
</evidence>
<feature type="domain" description="CBS" evidence="10">
    <location>
        <begin position="136"/>
        <end position="201"/>
    </location>
</feature>
<evidence type="ECO:0000259" key="10">
    <source>
        <dbReference type="PROSITE" id="PS51371"/>
    </source>
</evidence>
<keyword evidence="5 9" id="KW-0460">Magnesium</keyword>
<sequence length="448" mass="50095">MKHISEIKHAFEQFLLAKTEHLPHASEIAYLLKNVHQENPEDFRGMLGRIPQDVRGEVLLELPEKLKEEAIECYSSEELAEAVEGLDSDDAAELIEDIVDFDEDKSEAVYEKLDEEDREDIDKIRSYEDDQAGAWMQTELFEATLDETVRDAIARLKRLKEEGELENVHQLYIVNDEHRLVATLALEDMILMDFEQTFRAQMGPKEFRSVEATDDIDEVATIFEQYDFAVLPVVDHDSRLVGRITSDDIFDVIEERATEQIYNLAGVNDEVEQEEDIKGVFKNRASWLFVNLLTAILASVVIGLFDATIAAYVPLAILMPIVASMGGNAGTQTLTVMVRQMALGDIEFGNAKSALYKEIAVALLNGLLFALIMGLIAWAWFQLPLLGVVIGMAMIINLFIAGFFGASIPLLLKRLNIDPAVGSTVLLTTATDVFGFFSFLGLAKIILL</sequence>
<evidence type="ECO:0000256" key="5">
    <source>
        <dbReference type="ARBA" id="ARBA00022842"/>
    </source>
</evidence>
<name>A0ABZ3HAY6_9BACT</name>
<comment type="subunit">
    <text evidence="9">Homodimer.</text>
</comment>
<feature type="transmembrane region" description="Helical" evidence="9">
    <location>
        <begin position="424"/>
        <end position="447"/>
    </location>
</feature>
<feature type="transmembrane region" description="Helical" evidence="9">
    <location>
        <begin position="387"/>
        <end position="412"/>
    </location>
</feature>
<evidence type="ECO:0000256" key="4">
    <source>
        <dbReference type="ARBA" id="ARBA00022692"/>
    </source>
</evidence>
<evidence type="ECO:0000256" key="3">
    <source>
        <dbReference type="ARBA" id="ARBA00022448"/>
    </source>
</evidence>
<comment type="similarity">
    <text evidence="2 9">Belongs to the SLC41A transporter family.</text>
</comment>
<feature type="transmembrane region" description="Helical" evidence="9">
    <location>
        <begin position="311"/>
        <end position="338"/>
    </location>
</feature>
<organism evidence="11 12">
    <name type="scientific">Sulfurimonas diazotrophicus</name>
    <dbReference type="NCBI Taxonomy" id="3131939"/>
    <lineage>
        <taxon>Bacteria</taxon>
        <taxon>Pseudomonadati</taxon>
        <taxon>Campylobacterota</taxon>
        <taxon>Epsilonproteobacteria</taxon>
        <taxon>Campylobacterales</taxon>
        <taxon>Sulfurimonadaceae</taxon>
        <taxon>Sulfurimonas</taxon>
    </lineage>
</organism>
<evidence type="ECO:0000313" key="12">
    <source>
        <dbReference type="Proteomes" id="UP001447842"/>
    </source>
</evidence>
<dbReference type="CDD" id="cd04606">
    <property type="entry name" value="CBS_pair_Mg_transporter"/>
    <property type="match status" value="1"/>
</dbReference>
<evidence type="ECO:0000256" key="9">
    <source>
        <dbReference type="RuleBase" id="RU362011"/>
    </source>
</evidence>
<dbReference type="InterPro" id="IPR046342">
    <property type="entry name" value="CBS_dom_sf"/>
</dbReference>
<comment type="subcellular location">
    <subcellularLocation>
        <location evidence="9">Cell membrane</location>
        <topology evidence="9">Multi-pass membrane protein</topology>
    </subcellularLocation>
    <subcellularLocation>
        <location evidence="1">Membrane</location>
        <topology evidence="1">Multi-pass membrane protein</topology>
    </subcellularLocation>
</comment>
<dbReference type="Proteomes" id="UP001447842">
    <property type="component" value="Chromosome"/>
</dbReference>
<dbReference type="RefSeq" id="WP_345970779.1">
    <property type="nucleotide sequence ID" value="NZ_CP147920.1"/>
</dbReference>
<dbReference type="PANTHER" id="PTHR43773">
    <property type="entry name" value="MAGNESIUM TRANSPORTER MGTE"/>
    <property type="match status" value="1"/>
</dbReference>
<dbReference type="InterPro" id="IPR006668">
    <property type="entry name" value="Mg_transptr_MgtE_intracell_dom"/>
</dbReference>
<comment type="function">
    <text evidence="9">Acts as a magnesium transporter.</text>
</comment>
<evidence type="ECO:0000256" key="7">
    <source>
        <dbReference type="ARBA" id="ARBA00023136"/>
    </source>
</evidence>
<keyword evidence="9" id="KW-0479">Metal-binding</keyword>
<dbReference type="Pfam" id="PF00571">
    <property type="entry name" value="CBS"/>
    <property type="match status" value="1"/>
</dbReference>
<accession>A0ABZ3HAY6</accession>
<dbReference type="EMBL" id="CP147920">
    <property type="protein sequence ID" value="XAU15678.1"/>
    <property type="molecule type" value="Genomic_DNA"/>
</dbReference>
<dbReference type="Gene3D" id="1.25.60.10">
    <property type="entry name" value="MgtE N-terminal domain-like"/>
    <property type="match status" value="1"/>
</dbReference>
<keyword evidence="6 9" id="KW-1133">Transmembrane helix</keyword>
<dbReference type="SMART" id="SM00924">
    <property type="entry name" value="MgtE_N"/>
    <property type="match status" value="1"/>
</dbReference>
<keyword evidence="9" id="KW-1003">Cell membrane</keyword>
<dbReference type="PANTHER" id="PTHR43773:SF1">
    <property type="entry name" value="MAGNESIUM TRANSPORTER MGTE"/>
    <property type="match status" value="1"/>
</dbReference>
<reference evidence="11 12" key="1">
    <citation type="submission" date="2024-03" db="EMBL/GenBank/DDBJ databases">
        <title>Sulfurimonas sp. HSL3-1.</title>
        <authorList>
            <person name="Wang S."/>
        </authorList>
    </citation>
    <scope>NUCLEOTIDE SEQUENCE [LARGE SCALE GENOMIC DNA]</scope>
    <source>
        <strain evidence="11 12">HSL3-1</strain>
    </source>
</reference>